<keyword evidence="3" id="KW-0150">Chloroplast</keyword>
<dbReference type="Gene3D" id="1.20.120.1780">
    <property type="entry name" value="UbiA prenyltransferase"/>
    <property type="match status" value="1"/>
</dbReference>
<reference evidence="11 12" key="1">
    <citation type="submission" date="2024-01" db="EMBL/GenBank/DDBJ databases">
        <title>The genomes of 5 underutilized Papilionoideae crops provide insights into root nodulation and disease resistanc.</title>
        <authorList>
            <person name="Jiang F."/>
        </authorList>
    </citation>
    <scope>NUCLEOTIDE SEQUENCE [LARGE SCALE GENOMIC DNA]</scope>
    <source>
        <strain evidence="11">DUOXIRENSHENG_FW03</strain>
        <tissue evidence="11">Leaves</tissue>
    </source>
</reference>
<comment type="caution">
    <text evidence="11">The sequence shown here is derived from an EMBL/GenBank/DDBJ whole genome shotgun (WGS) entry which is preliminary data.</text>
</comment>
<dbReference type="Gene3D" id="1.10.357.140">
    <property type="entry name" value="UbiA prenyltransferase"/>
    <property type="match status" value="1"/>
</dbReference>
<dbReference type="InterPro" id="IPR044878">
    <property type="entry name" value="UbiA_sf"/>
</dbReference>
<keyword evidence="5" id="KW-0808">Transferase</keyword>
<dbReference type="InterPro" id="IPR044502">
    <property type="entry name" value="AtHST-like"/>
</dbReference>
<proteinExistence type="inferred from homology"/>
<keyword evidence="12" id="KW-1185">Reference proteome</keyword>
<evidence type="ECO:0000256" key="6">
    <source>
        <dbReference type="ARBA" id="ARBA00022692"/>
    </source>
</evidence>
<gene>
    <name evidence="11" type="ORF">VNO78_21031</name>
</gene>
<dbReference type="AlphaFoldDB" id="A0AAN9XI10"/>
<dbReference type="NCBIfam" id="NF009525">
    <property type="entry name" value="PRK12887.1"/>
    <property type="match status" value="1"/>
</dbReference>
<feature type="transmembrane region" description="Helical" evidence="10">
    <location>
        <begin position="108"/>
        <end position="125"/>
    </location>
</feature>
<feature type="transmembrane region" description="Helical" evidence="10">
    <location>
        <begin position="249"/>
        <end position="269"/>
    </location>
</feature>
<evidence type="ECO:0000256" key="4">
    <source>
        <dbReference type="ARBA" id="ARBA00022640"/>
    </source>
</evidence>
<dbReference type="Pfam" id="PF01040">
    <property type="entry name" value="UbiA"/>
    <property type="match status" value="1"/>
</dbReference>
<evidence type="ECO:0000256" key="3">
    <source>
        <dbReference type="ARBA" id="ARBA00022528"/>
    </source>
</evidence>
<keyword evidence="6 10" id="KW-0812">Transmembrane</keyword>
<dbReference type="Proteomes" id="UP001386955">
    <property type="component" value="Unassembled WGS sequence"/>
</dbReference>
<feature type="transmembrane region" description="Helical" evidence="10">
    <location>
        <begin position="193"/>
        <end position="214"/>
    </location>
</feature>
<feature type="transmembrane region" description="Helical" evidence="10">
    <location>
        <begin position="220"/>
        <end position="237"/>
    </location>
</feature>
<organism evidence="11 12">
    <name type="scientific">Psophocarpus tetragonolobus</name>
    <name type="common">Winged bean</name>
    <name type="synonym">Dolichos tetragonolobus</name>
    <dbReference type="NCBI Taxonomy" id="3891"/>
    <lineage>
        <taxon>Eukaryota</taxon>
        <taxon>Viridiplantae</taxon>
        <taxon>Streptophyta</taxon>
        <taxon>Embryophyta</taxon>
        <taxon>Tracheophyta</taxon>
        <taxon>Spermatophyta</taxon>
        <taxon>Magnoliopsida</taxon>
        <taxon>eudicotyledons</taxon>
        <taxon>Gunneridae</taxon>
        <taxon>Pentapetalae</taxon>
        <taxon>rosids</taxon>
        <taxon>fabids</taxon>
        <taxon>Fabales</taxon>
        <taxon>Fabaceae</taxon>
        <taxon>Papilionoideae</taxon>
        <taxon>50 kb inversion clade</taxon>
        <taxon>NPAAA clade</taxon>
        <taxon>indigoferoid/millettioid clade</taxon>
        <taxon>Phaseoleae</taxon>
        <taxon>Psophocarpus</taxon>
    </lineage>
</organism>
<evidence type="ECO:0000256" key="5">
    <source>
        <dbReference type="ARBA" id="ARBA00022679"/>
    </source>
</evidence>
<sequence>MESRLFTSSPNVCSLTAGANLWRSKHSTKNILYASSCASKVSQNKMTGQMKYNILRSQQSSLNYHYKCNEGRSMYQECNRKYIPKAISKESLEPEPCASNPKSILESIKSFLVALYWFVYPYTMFGRTLSTISASLLAVEKLSDISPLFFIGILQVLVPYLLMDFYANGVNQLFDIEIDKINKPHLPLPSGQFSLTTGVIITVSSAILSFWISWMTGSWPLIWSLISFFVLWSGYSINVPLLRWKKNPVLAAMSIIATLALIFPISFFFHMKTFVLKRPTVVPTSLMFTVAFLSIYSIGIALFKDIPDIEGDKTFGIQSFSTRLGQKKVFAICISLFEMAFGVGILAGATSSFLWTKIVSVLGHAILGSILWYRSKSVDLSDKTSIRSYYMLIWKLLYVAYFLLPLIR</sequence>
<dbReference type="GO" id="GO:0031969">
    <property type="term" value="C:chloroplast membrane"/>
    <property type="evidence" value="ECO:0007669"/>
    <property type="project" value="UniProtKB-SubCell"/>
</dbReference>
<feature type="transmembrane region" description="Helical" evidence="10">
    <location>
        <begin position="329"/>
        <end position="347"/>
    </location>
</feature>
<evidence type="ECO:0000313" key="11">
    <source>
        <dbReference type="EMBL" id="KAK7392588.1"/>
    </source>
</evidence>
<dbReference type="InterPro" id="IPR000537">
    <property type="entry name" value="UbiA_prenyltransferase"/>
</dbReference>
<keyword evidence="7" id="KW-0809">Transit peptide</keyword>
<dbReference type="PANTHER" id="PTHR43009">
    <property type="entry name" value="HOMOGENTISATE SOLANESYLTRANSFERASE, CHLOROPLASTIC"/>
    <property type="match status" value="1"/>
</dbReference>
<dbReference type="CDD" id="cd13960">
    <property type="entry name" value="PT_UbiA_HPT1"/>
    <property type="match status" value="1"/>
</dbReference>
<keyword evidence="8 10" id="KW-1133">Transmembrane helix</keyword>
<evidence type="ECO:0000256" key="2">
    <source>
        <dbReference type="ARBA" id="ARBA00005985"/>
    </source>
</evidence>
<evidence type="ECO:0000256" key="8">
    <source>
        <dbReference type="ARBA" id="ARBA00022989"/>
    </source>
</evidence>
<protein>
    <recommendedName>
        <fullName evidence="13">Glycinol 4-dimethylallyltransferase</fullName>
    </recommendedName>
</protein>
<feature type="transmembrane region" description="Helical" evidence="10">
    <location>
        <begin position="353"/>
        <end position="373"/>
    </location>
</feature>
<comment type="subcellular location">
    <subcellularLocation>
        <location evidence="1">Plastid</location>
        <location evidence="1">Chloroplast membrane</location>
        <topology evidence="1">Multi-pass membrane protein</topology>
    </subcellularLocation>
</comment>
<accession>A0AAN9XI10</accession>
<feature type="transmembrane region" description="Helical" evidence="10">
    <location>
        <begin position="389"/>
        <end position="407"/>
    </location>
</feature>
<dbReference type="EMBL" id="JAYMYS010000005">
    <property type="protein sequence ID" value="KAK7392588.1"/>
    <property type="molecule type" value="Genomic_DNA"/>
</dbReference>
<evidence type="ECO:0000256" key="7">
    <source>
        <dbReference type="ARBA" id="ARBA00022946"/>
    </source>
</evidence>
<comment type="similarity">
    <text evidence="2">Belongs to the UbiA prenyltransferase family.</text>
</comment>
<keyword evidence="4" id="KW-0934">Plastid</keyword>
<name>A0AAN9XI10_PSOTE</name>
<evidence type="ECO:0000256" key="9">
    <source>
        <dbReference type="ARBA" id="ARBA00023136"/>
    </source>
</evidence>
<feature type="transmembrane region" description="Helical" evidence="10">
    <location>
        <begin position="145"/>
        <end position="163"/>
    </location>
</feature>
<feature type="transmembrane region" description="Helical" evidence="10">
    <location>
        <begin position="281"/>
        <end position="303"/>
    </location>
</feature>
<evidence type="ECO:0000313" key="12">
    <source>
        <dbReference type="Proteomes" id="UP001386955"/>
    </source>
</evidence>
<dbReference type="PANTHER" id="PTHR43009:SF6">
    <property type="entry name" value="HOMOGENTISATE PHYTYLTRANSFERASE 1, CHLOROPLASTIC"/>
    <property type="match status" value="1"/>
</dbReference>
<dbReference type="GO" id="GO:0004659">
    <property type="term" value="F:prenyltransferase activity"/>
    <property type="evidence" value="ECO:0007669"/>
    <property type="project" value="InterPro"/>
</dbReference>
<keyword evidence="9 10" id="KW-0472">Membrane</keyword>
<evidence type="ECO:0000256" key="10">
    <source>
        <dbReference type="SAM" id="Phobius"/>
    </source>
</evidence>
<evidence type="ECO:0008006" key="13">
    <source>
        <dbReference type="Google" id="ProtNLM"/>
    </source>
</evidence>
<evidence type="ECO:0000256" key="1">
    <source>
        <dbReference type="ARBA" id="ARBA00004508"/>
    </source>
</evidence>